<dbReference type="InterPro" id="IPR050340">
    <property type="entry name" value="Cytosolic_Fe-S_CAF"/>
</dbReference>
<dbReference type="PANTHER" id="PTHR11615">
    <property type="entry name" value="NITRATE, FORMATE, IRON DEHYDROGENASE"/>
    <property type="match status" value="1"/>
</dbReference>
<evidence type="ECO:0000313" key="5">
    <source>
        <dbReference type="EMBL" id="CAG8515663.1"/>
    </source>
</evidence>
<accession>A0A9N9F7E5</accession>
<feature type="domain" description="Iron hydrogenase small subunit" evidence="4">
    <location>
        <begin position="415"/>
        <end position="471"/>
    </location>
</feature>
<keyword evidence="2" id="KW-0479">Metal-binding</keyword>
<feature type="compositionally biased region" description="Low complexity" evidence="3">
    <location>
        <begin position="141"/>
        <end position="158"/>
    </location>
</feature>
<dbReference type="OrthoDB" id="10253113at2759"/>
<evidence type="ECO:0000256" key="1">
    <source>
        <dbReference type="ARBA" id="ARBA00006596"/>
    </source>
</evidence>
<keyword evidence="6" id="KW-1185">Reference proteome</keyword>
<organism evidence="5 6">
    <name type="scientific">Paraglomus occultum</name>
    <dbReference type="NCBI Taxonomy" id="144539"/>
    <lineage>
        <taxon>Eukaryota</taxon>
        <taxon>Fungi</taxon>
        <taxon>Fungi incertae sedis</taxon>
        <taxon>Mucoromycota</taxon>
        <taxon>Glomeromycotina</taxon>
        <taxon>Glomeromycetes</taxon>
        <taxon>Paraglomerales</taxon>
        <taxon>Paraglomeraceae</taxon>
        <taxon>Paraglomus</taxon>
    </lineage>
</organism>
<dbReference type="GO" id="GO:0051539">
    <property type="term" value="F:4 iron, 4 sulfur cluster binding"/>
    <property type="evidence" value="ECO:0007669"/>
    <property type="project" value="UniProtKB-KW"/>
</dbReference>
<evidence type="ECO:0000256" key="3">
    <source>
        <dbReference type="SAM" id="MobiDB-lite"/>
    </source>
</evidence>
<comment type="caution">
    <text evidence="5">The sequence shown here is derived from an EMBL/GenBank/DDBJ whole genome shotgun (WGS) entry which is preliminary data.</text>
</comment>
<proteinExistence type="inferred from homology"/>
<dbReference type="InterPro" id="IPR009016">
    <property type="entry name" value="Fe_hydrogenase"/>
</dbReference>
<dbReference type="Pfam" id="PF02906">
    <property type="entry name" value="Fe_hyd_lg_C"/>
    <property type="match status" value="1"/>
</dbReference>
<dbReference type="AlphaFoldDB" id="A0A9N9F7E5"/>
<comment type="similarity">
    <text evidence="1">Belongs to the NARF family.</text>
</comment>
<keyword evidence="2" id="KW-0004">4Fe-4S</keyword>
<evidence type="ECO:0000259" key="4">
    <source>
        <dbReference type="SMART" id="SM00902"/>
    </source>
</evidence>
<protein>
    <submittedName>
        <fullName evidence="5">8432_t:CDS:1</fullName>
    </submittedName>
</protein>
<dbReference type="InterPro" id="IPR003149">
    <property type="entry name" value="Fe_hydrogenase_ssu"/>
</dbReference>
<dbReference type="SUPFAM" id="SSF53920">
    <property type="entry name" value="Fe-only hydrogenase"/>
    <property type="match status" value="1"/>
</dbReference>
<dbReference type="Gene3D" id="3.40.50.1780">
    <property type="match status" value="1"/>
</dbReference>
<dbReference type="Proteomes" id="UP000789572">
    <property type="component" value="Unassembled WGS sequence"/>
</dbReference>
<feature type="region of interest" description="Disordered" evidence="3">
    <location>
        <begin position="140"/>
        <end position="169"/>
    </location>
</feature>
<dbReference type="Gene3D" id="3.40.950.10">
    <property type="entry name" value="Fe-only Hydrogenase (Larger Subunit), Chain L, domain 3"/>
    <property type="match status" value="1"/>
</dbReference>
<dbReference type="SMART" id="SM00902">
    <property type="entry name" value="Fe_hyd_SSU"/>
    <property type="match status" value="1"/>
</dbReference>
<keyword evidence="2" id="KW-0408">Iron</keyword>
<gene>
    <name evidence="5" type="ORF">POCULU_LOCUS3307</name>
</gene>
<name>A0A9N9F7E5_9GLOM</name>
<sequence length="482" mass="52927">MSFSGVVVLTDLDDYIAPSQACIMPVEVRKNENEGAKTSIVVDDSGGYYEVSESGAEVKLERASITLNDCLACSGCITSAESILLTMQSQEELYKVLKANKDATEAGNLQDVKTVVVSIAPQSRASLAAKCGLTPLQEHQSSTLLPPSLPSINNASNPSRRRNAMGKGAGAAENTAMTKARLPMLASACPGWICYAEKTHGFVLPYISEIKSPQQIMGVLVKDYLAETLGLRSSQIYHVSVMMCYDKKLEASRSDFFSTENQTRDVDCVLTTGEIAQMLFEKSFSLADSPEAPLDRFTKMTSEEKIMGSYGSASGGYLEYVMRRAAKELFGVDVDVEKEQGVAVIIGRNKDFKEVALEINSKPVLRFAQANGFRNIQNLVRKIKSGSSPYHYVEVMACPSGCINGGGQLKPDEGEMPLKEWINRVNSVYKSVDCSYPEENESAMRLYDEWLGGRDSPKARLMLRTQYHNVETTLVNPLAVRW</sequence>
<dbReference type="EMBL" id="CAJVPJ010000358">
    <property type="protein sequence ID" value="CAG8515663.1"/>
    <property type="molecule type" value="Genomic_DNA"/>
</dbReference>
<evidence type="ECO:0000256" key="2">
    <source>
        <dbReference type="ARBA" id="ARBA00022485"/>
    </source>
</evidence>
<dbReference type="Pfam" id="PF02256">
    <property type="entry name" value="Fe_hyd_SSU"/>
    <property type="match status" value="1"/>
</dbReference>
<keyword evidence="2" id="KW-0411">Iron-sulfur</keyword>
<evidence type="ECO:0000313" key="6">
    <source>
        <dbReference type="Proteomes" id="UP000789572"/>
    </source>
</evidence>
<reference evidence="5" key="1">
    <citation type="submission" date="2021-06" db="EMBL/GenBank/DDBJ databases">
        <authorList>
            <person name="Kallberg Y."/>
            <person name="Tangrot J."/>
            <person name="Rosling A."/>
        </authorList>
    </citation>
    <scope>NUCLEOTIDE SEQUENCE</scope>
    <source>
        <strain evidence="5">IA702</strain>
    </source>
</reference>
<dbReference type="InterPro" id="IPR004108">
    <property type="entry name" value="Fe_hydrogenase_lsu_C"/>
</dbReference>